<evidence type="ECO:0000256" key="19">
    <source>
        <dbReference type="HAMAP-Rule" id="MF_00037"/>
    </source>
</evidence>
<reference evidence="21 22" key="1">
    <citation type="journal article" date="2008" name="BMC Genomics">
        <title>The missing link: Bordetella petrii is endowed with both the metabolic versatility of environmental bacteria and virulence traits of pathogenic Bordetellae.</title>
        <authorList>
            <person name="Gross R."/>
            <person name="Guzman C.A."/>
            <person name="Sebaihia M."/>
            <person name="Martins Dos Santos V.A."/>
            <person name="Pieper D.H."/>
            <person name="Koebnik R."/>
            <person name="Lechner M."/>
            <person name="Bartels D."/>
            <person name="Buhrmester J."/>
            <person name="Choudhuri J.V."/>
            <person name="Ebensen T."/>
            <person name="Gaigalat L."/>
            <person name="Herrmann S."/>
            <person name="Khachane A.N."/>
            <person name="Larisch C."/>
            <person name="Link S."/>
            <person name="Linke B."/>
            <person name="Meyer F."/>
            <person name="Mormann S."/>
            <person name="Nakunst D."/>
            <person name="Rueckert C."/>
            <person name="Schneiker-Bekel S."/>
            <person name="Schulze K."/>
            <person name="Vorhoelter F.J."/>
            <person name="Yevsa T."/>
            <person name="Engle J.T."/>
            <person name="Goldman W.E."/>
            <person name="Puehler A."/>
            <person name="Goebel U.B."/>
            <person name="Goesmann A."/>
            <person name="Bloecker H."/>
            <person name="Kaiser O."/>
            <person name="Martinez-Arias R."/>
        </authorList>
    </citation>
    <scope>NUCLEOTIDE SEQUENCE [LARGE SCALE GENOMIC DNA]</scope>
    <source>
        <strain evidence="22">ATCC BAA-461 / DSM 12804 / CCUG 43448 / CIP 107267 / Se-1111R</strain>
    </source>
</reference>
<dbReference type="InterPro" id="IPR006094">
    <property type="entry name" value="Oxid_FAD_bind_N"/>
</dbReference>
<evidence type="ECO:0000256" key="13">
    <source>
        <dbReference type="ARBA" id="ARBA00022984"/>
    </source>
</evidence>
<dbReference type="STRING" id="94624.Bpet1546"/>
<evidence type="ECO:0000256" key="6">
    <source>
        <dbReference type="ARBA" id="ARBA00015188"/>
    </source>
</evidence>
<feature type="domain" description="FAD-binding PCMH-type" evidence="20">
    <location>
        <begin position="27"/>
        <end position="197"/>
    </location>
</feature>
<dbReference type="Proteomes" id="UP000001225">
    <property type="component" value="Chromosome"/>
</dbReference>
<evidence type="ECO:0000313" key="22">
    <source>
        <dbReference type="Proteomes" id="UP000001225"/>
    </source>
</evidence>
<evidence type="ECO:0000256" key="9">
    <source>
        <dbReference type="ARBA" id="ARBA00022630"/>
    </source>
</evidence>
<keyword evidence="13 19" id="KW-0573">Peptidoglycan synthesis</keyword>
<keyword evidence="7 19" id="KW-0963">Cytoplasm</keyword>
<dbReference type="AlphaFoldDB" id="A9IGA7"/>
<keyword evidence="16 19" id="KW-0961">Cell wall biogenesis/degradation</keyword>
<dbReference type="GO" id="GO:0071555">
    <property type="term" value="P:cell wall organization"/>
    <property type="evidence" value="ECO:0007669"/>
    <property type="project" value="UniProtKB-KW"/>
</dbReference>
<dbReference type="KEGG" id="bpt:Bpet1546"/>
<feature type="active site" description="Proton donor" evidence="19">
    <location>
        <position position="245"/>
    </location>
</feature>
<evidence type="ECO:0000256" key="5">
    <source>
        <dbReference type="ARBA" id="ARBA00012518"/>
    </source>
</evidence>
<gene>
    <name evidence="19 21" type="primary">murB</name>
    <name evidence="21" type="ordered locus">Bpet1546</name>
</gene>
<protein>
    <recommendedName>
        <fullName evidence="6 19">UDP-N-acetylenolpyruvoylglucosamine reductase</fullName>
        <ecNumber evidence="5 19">1.3.1.98</ecNumber>
    </recommendedName>
    <alternativeName>
        <fullName evidence="17 19">UDP-N-acetylmuramate dehydrogenase</fullName>
    </alternativeName>
</protein>
<evidence type="ECO:0000256" key="15">
    <source>
        <dbReference type="ARBA" id="ARBA00023306"/>
    </source>
</evidence>
<evidence type="ECO:0000256" key="11">
    <source>
        <dbReference type="ARBA" id="ARBA00022857"/>
    </source>
</evidence>
<evidence type="ECO:0000256" key="2">
    <source>
        <dbReference type="ARBA" id="ARBA00003921"/>
    </source>
</evidence>
<dbReference type="InterPro" id="IPR011601">
    <property type="entry name" value="MurB_C"/>
</dbReference>
<evidence type="ECO:0000256" key="12">
    <source>
        <dbReference type="ARBA" id="ARBA00022960"/>
    </source>
</evidence>
<dbReference type="Pfam" id="PF01565">
    <property type="entry name" value="FAD_binding_4"/>
    <property type="match status" value="1"/>
</dbReference>
<evidence type="ECO:0000313" key="21">
    <source>
        <dbReference type="EMBL" id="CAP41885.1"/>
    </source>
</evidence>
<dbReference type="EC" id="1.3.1.98" evidence="5 19"/>
<dbReference type="InterPro" id="IPR036635">
    <property type="entry name" value="MurB_C_sf"/>
</dbReference>
<dbReference type="GO" id="GO:0051301">
    <property type="term" value="P:cell division"/>
    <property type="evidence" value="ECO:0007669"/>
    <property type="project" value="UniProtKB-KW"/>
</dbReference>
<feature type="active site" evidence="19">
    <location>
        <position position="173"/>
    </location>
</feature>
<dbReference type="EMBL" id="AM902716">
    <property type="protein sequence ID" value="CAP41885.1"/>
    <property type="molecule type" value="Genomic_DNA"/>
</dbReference>
<dbReference type="SUPFAM" id="SSF56176">
    <property type="entry name" value="FAD-binding/transporter-associated domain-like"/>
    <property type="match status" value="1"/>
</dbReference>
<comment type="subcellular location">
    <subcellularLocation>
        <location evidence="3 19">Cytoplasm</location>
    </subcellularLocation>
</comment>
<evidence type="ECO:0000256" key="18">
    <source>
        <dbReference type="ARBA" id="ARBA00048914"/>
    </source>
</evidence>
<dbReference type="InterPro" id="IPR003170">
    <property type="entry name" value="MurB"/>
</dbReference>
<dbReference type="UniPathway" id="UPA00219"/>
<evidence type="ECO:0000256" key="4">
    <source>
        <dbReference type="ARBA" id="ARBA00004752"/>
    </source>
</evidence>
<comment type="cofactor">
    <cofactor evidence="1 19">
        <name>FAD</name>
        <dbReference type="ChEBI" id="CHEBI:57692"/>
    </cofactor>
</comment>
<sequence>MPDSSRALPATLVPATQDLTSLNTLGLASRAPAFVRLRSPSQLDALSTLASRHRGLLVLGGGSNLVLPPQVDSLVAHVALRGVRLLEARPDAWIVEAGAGENWHGFVSACVANGWDGLENLALIPGTVGAAPVQNIGAYGVELADRFLGLTAWNVRQRRLVDMDAAACRYAYRDSAFKHDAPGAWVIVSVRFALPRPWRPVLDYPDLRRQASLAGTPTARAVFDAVCSIRRAKLPDPAVIGNAGSFFKNPLVDGAVRDDLAARYPGLVSYPQPDGRYKLAAGWLIDQCGWKGRRLGPAGVHDRQALVLVNRGGAAAADIMALAAAIQRDVAERYQVALEPEPVVWRDAPAAGA</sequence>
<evidence type="ECO:0000259" key="20">
    <source>
        <dbReference type="PROSITE" id="PS51387"/>
    </source>
</evidence>
<dbReference type="eggNOG" id="COG0812">
    <property type="taxonomic scope" value="Bacteria"/>
</dbReference>
<dbReference type="HAMAP" id="MF_00037">
    <property type="entry name" value="MurB"/>
    <property type="match status" value="1"/>
</dbReference>
<dbReference type="Gene3D" id="3.90.78.10">
    <property type="entry name" value="UDP-N-acetylenolpyruvoylglucosamine reductase, C-terminal domain"/>
    <property type="match status" value="1"/>
</dbReference>
<dbReference type="InterPro" id="IPR036318">
    <property type="entry name" value="FAD-bd_PCMH-like_sf"/>
</dbReference>
<evidence type="ECO:0000256" key="17">
    <source>
        <dbReference type="ARBA" id="ARBA00031026"/>
    </source>
</evidence>
<dbReference type="NCBIfam" id="TIGR00179">
    <property type="entry name" value="murB"/>
    <property type="match status" value="1"/>
</dbReference>
<keyword evidence="10 19" id="KW-0274">FAD</keyword>
<dbReference type="Pfam" id="PF02873">
    <property type="entry name" value="MurB_C"/>
    <property type="match status" value="1"/>
</dbReference>
<evidence type="ECO:0000256" key="16">
    <source>
        <dbReference type="ARBA" id="ARBA00023316"/>
    </source>
</evidence>
<evidence type="ECO:0000256" key="3">
    <source>
        <dbReference type="ARBA" id="ARBA00004496"/>
    </source>
</evidence>
<dbReference type="Gene3D" id="3.30.465.10">
    <property type="match status" value="1"/>
</dbReference>
<keyword evidence="15 19" id="KW-0131">Cell cycle</keyword>
<dbReference type="InterPro" id="IPR016166">
    <property type="entry name" value="FAD-bd_PCMH"/>
</dbReference>
<comment type="catalytic activity">
    <reaction evidence="18 19">
        <text>UDP-N-acetyl-alpha-D-muramate + NADP(+) = UDP-N-acetyl-3-O-(1-carboxyvinyl)-alpha-D-glucosamine + NADPH + H(+)</text>
        <dbReference type="Rhea" id="RHEA:12248"/>
        <dbReference type="ChEBI" id="CHEBI:15378"/>
        <dbReference type="ChEBI" id="CHEBI:57783"/>
        <dbReference type="ChEBI" id="CHEBI:58349"/>
        <dbReference type="ChEBI" id="CHEBI:68483"/>
        <dbReference type="ChEBI" id="CHEBI:70757"/>
        <dbReference type="EC" id="1.3.1.98"/>
    </reaction>
</comment>
<dbReference type="PANTHER" id="PTHR21071">
    <property type="entry name" value="UDP-N-ACETYLENOLPYRUVOYLGLUCOSAMINE REDUCTASE"/>
    <property type="match status" value="1"/>
</dbReference>
<evidence type="ECO:0000256" key="1">
    <source>
        <dbReference type="ARBA" id="ARBA00001974"/>
    </source>
</evidence>
<dbReference type="InterPro" id="IPR016169">
    <property type="entry name" value="FAD-bd_PCMH_sub2"/>
</dbReference>
<evidence type="ECO:0000256" key="8">
    <source>
        <dbReference type="ARBA" id="ARBA00022618"/>
    </source>
</evidence>
<keyword evidence="8 19" id="KW-0132">Cell division</keyword>
<dbReference type="GO" id="GO:0008360">
    <property type="term" value="P:regulation of cell shape"/>
    <property type="evidence" value="ECO:0007669"/>
    <property type="project" value="UniProtKB-KW"/>
</dbReference>
<comment type="similarity">
    <text evidence="19">Belongs to the MurB family.</text>
</comment>
<dbReference type="GO" id="GO:0071949">
    <property type="term" value="F:FAD binding"/>
    <property type="evidence" value="ECO:0007669"/>
    <property type="project" value="InterPro"/>
</dbReference>
<dbReference type="NCBIfam" id="NF000755">
    <property type="entry name" value="PRK00046.1"/>
    <property type="match status" value="1"/>
</dbReference>
<keyword evidence="12 19" id="KW-0133">Cell shape</keyword>
<name>A9IGA7_BORPD</name>
<keyword evidence="9 19" id="KW-0285">Flavoprotein</keyword>
<dbReference type="SUPFAM" id="SSF56194">
    <property type="entry name" value="Uridine diphospho-N-Acetylenolpyruvylglucosamine reductase, MurB, C-terminal domain"/>
    <property type="match status" value="1"/>
</dbReference>
<proteinExistence type="inferred from homology"/>
<dbReference type="Gene3D" id="3.30.43.10">
    <property type="entry name" value="Uridine Diphospho-n-acetylenolpyruvylglucosamine Reductase, domain 2"/>
    <property type="match status" value="1"/>
</dbReference>
<keyword evidence="11 19" id="KW-0521">NADP</keyword>
<evidence type="ECO:0000256" key="14">
    <source>
        <dbReference type="ARBA" id="ARBA00023002"/>
    </source>
</evidence>
<dbReference type="PROSITE" id="PS51387">
    <property type="entry name" value="FAD_PCMH"/>
    <property type="match status" value="1"/>
</dbReference>
<comment type="function">
    <text evidence="2 19">Cell wall formation.</text>
</comment>
<dbReference type="GO" id="GO:0005829">
    <property type="term" value="C:cytosol"/>
    <property type="evidence" value="ECO:0007669"/>
    <property type="project" value="TreeGrafter"/>
</dbReference>
<dbReference type="GO" id="GO:0008762">
    <property type="term" value="F:UDP-N-acetylmuramate dehydrogenase activity"/>
    <property type="evidence" value="ECO:0007669"/>
    <property type="project" value="UniProtKB-UniRule"/>
</dbReference>
<dbReference type="GO" id="GO:0009252">
    <property type="term" value="P:peptidoglycan biosynthetic process"/>
    <property type="evidence" value="ECO:0007669"/>
    <property type="project" value="UniProtKB-UniRule"/>
</dbReference>
<evidence type="ECO:0000256" key="7">
    <source>
        <dbReference type="ARBA" id="ARBA00022490"/>
    </source>
</evidence>
<feature type="active site" evidence="19">
    <location>
        <position position="341"/>
    </location>
</feature>
<comment type="pathway">
    <text evidence="4 19">Cell wall biogenesis; peptidoglycan biosynthesis.</text>
</comment>
<organism evidence="21 22">
    <name type="scientific">Bordetella petrii (strain ATCC BAA-461 / DSM 12804 / CCUG 43448 / CIP 107267 / Se-1111R)</name>
    <dbReference type="NCBI Taxonomy" id="340100"/>
    <lineage>
        <taxon>Bacteria</taxon>
        <taxon>Pseudomonadati</taxon>
        <taxon>Pseudomonadota</taxon>
        <taxon>Betaproteobacteria</taxon>
        <taxon>Burkholderiales</taxon>
        <taxon>Alcaligenaceae</taxon>
        <taxon>Bordetella</taxon>
    </lineage>
</organism>
<evidence type="ECO:0000256" key="10">
    <source>
        <dbReference type="ARBA" id="ARBA00022827"/>
    </source>
</evidence>
<dbReference type="InterPro" id="IPR016167">
    <property type="entry name" value="FAD-bd_PCMH_sub1"/>
</dbReference>
<dbReference type="PANTHER" id="PTHR21071:SF4">
    <property type="entry name" value="UDP-N-ACETYLENOLPYRUVOYLGLUCOSAMINE REDUCTASE"/>
    <property type="match status" value="1"/>
</dbReference>
<keyword evidence="22" id="KW-1185">Reference proteome</keyword>
<keyword evidence="14 19" id="KW-0560">Oxidoreductase</keyword>
<accession>A9IGA7</accession>